<dbReference type="Proteomes" id="UP000216913">
    <property type="component" value="Unassembled WGS sequence"/>
</dbReference>
<dbReference type="OrthoDB" id="8908119at2"/>
<protein>
    <recommendedName>
        <fullName evidence="2">HTH marR-type domain-containing protein</fullName>
    </recommendedName>
</protein>
<dbReference type="PROSITE" id="PS50995">
    <property type="entry name" value="HTH_MARR_2"/>
    <property type="match status" value="1"/>
</dbReference>
<dbReference type="EMBL" id="NEVP01000003">
    <property type="protein sequence ID" value="OZI54187.1"/>
    <property type="molecule type" value="Genomic_DNA"/>
</dbReference>
<dbReference type="InterPro" id="IPR039422">
    <property type="entry name" value="MarR/SlyA-like"/>
</dbReference>
<dbReference type="SUPFAM" id="SSF46785">
    <property type="entry name" value="Winged helix' DNA-binding domain"/>
    <property type="match status" value="1"/>
</dbReference>
<evidence type="ECO:0000259" key="2">
    <source>
        <dbReference type="PROSITE" id="PS50995"/>
    </source>
</evidence>
<evidence type="ECO:0000313" key="3">
    <source>
        <dbReference type="EMBL" id="OZI54187.1"/>
    </source>
</evidence>
<comment type="caution">
    <text evidence="3">The sequence shown here is derived from an EMBL/GenBank/DDBJ whole genome shotgun (WGS) entry which is preliminary data.</text>
</comment>
<dbReference type="PANTHER" id="PTHR33164">
    <property type="entry name" value="TRANSCRIPTIONAL REGULATOR, MARR FAMILY"/>
    <property type="match status" value="1"/>
</dbReference>
<feature type="region of interest" description="Disordered" evidence="1">
    <location>
        <begin position="1"/>
        <end position="25"/>
    </location>
</feature>
<keyword evidence="4" id="KW-1185">Reference proteome</keyword>
<organism evidence="3 4">
    <name type="scientific">Bordetella genomosp. 5</name>
    <dbReference type="NCBI Taxonomy" id="1395608"/>
    <lineage>
        <taxon>Bacteria</taxon>
        <taxon>Pseudomonadati</taxon>
        <taxon>Pseudomonadota</taxon>
        <taxon>Betaproteobacteria</taxon>
        <taxon>Burkholderiales</taxon>
        <taxon>Alcaligenaceae</taxon>
        <taxon>Bordetella</taxon>
    </lineage>
</organism>
<proteinExistence type="predicted"/>
<name>A0A261TY50_9BORD</name>
<sequence length="179" mass="20037">MANNDIARKTLPTGRQKRKRATAAQVDAHRPETLITYRVSVLAQVLSRLVDASVRANLDLTSRQWRVLVVLSRLGGTSSSGAIARTASFDHSQVSRVTMELSDKGLLKMSSDPEDRRKQILTLTPEGTELLRQGLPHSMEREERLRGRLTESEYASFIKVIGLLEDEADKLLEDVRKGE</sequence>
<evidence type="ECO:0000313" key="4">
    <source>
        <dbReference type="Proteomes" id="UP000216913"/>
    </source>
</evidence>
<gene>
    <name evidence="3" type="ORF">CAL25_05250</name>
</gene>
<dbReference type="InterPro" id="IPR036390">
    <property type="entry name" value="WH_DNA-bd_sf"/>
</dbReference>
<reference evidence="3 4" key="1">
    <citation type="submission" date="2017-05" db="EMBL/GenBank/DDBJ databases">
        <title>Complete and WGS of Bordetella genogroups.</title>
        <authorList>
            <person name="Spilker T."/>
            <person name="LiPuma J."/>
        </authorList>
    </citation>
    <scope>NUCLEOTIDE SEQUENCE [LARGE SCALE GENOMIC DNA]</scope>
    <source>
        <strain evidence="3 4">AU10456</strain>
    </source>
</reference>
<dbReference type="RefSeq" id="WP_094798910.1">
    <property type="nucleotide sequence ID" value="NZ_NEVP01000003.1"/>
</dbReference>
<feature type="domain" description="HTH marR-type" evidence="2">
    <location>
        <begin position="32"/>
        <end position="166"/>
    </location>
</feature>
<dbReference type="GO" id="GO:0003700">
    <property type="term" value="F:DNA-binding transcription factor activity"/>
    <property type="evidence" value="ECO:0007669"/>
    <property type="project" value="InterPro"/>
</dbReference>
<dbReference type="Pfam" id="PF12802">
    <property type="entry name" value="MarR_2"/>
    <property type="match status" value="1"/>
</dbReference>
<dbReference type="InterPro" id="IPR000835">
    <property type="entry name" value="HTH_MarR-typ"/>
</dbReference>
<dbReference type="SMART" id="SM00347">
    <property type="entry name" value="HTH_MARR"/>
    <property type="match status" value="1"/>
</dbReference>
<dbReference type="PANTHER" id="PTHR33164:SF43">
    <property type="entry name" value="HTH-TYPE TRANSCRIPTIONAL REPRESSOR YETL"/>
    <property type="match status" value="1"/>
</dbReference>
<dbReference type="GO" id="GO:0006950">
    <property type="term" value="P:response to stress"/>
    <property type="evidence" value="ECO:0007669"/>
    <property type="project" value="TreeGrafter"/>
</dbReference>
<accession>A0A261TY50</accession>
<dbReference type="Gene3D" id="1.10.10.10">
    <property type="entry name" value="Winged helix-like DNA-binding domain superfamily/Winged helix DNA-binding domain"/>
    <property type="match status" value="1"/>
</dbReference>
<dbReference type="InterPro" id="IPR036388">
    <property type="entry name" value="WH-like_DNA-bd_sf"/>
</dbReference>
<evidence type="ECO:0000256" key="1">
    <source>
        <dbReference type="SAM" id="MobiDB-lite"/>
    </source>
</evidence>
<dbReference type="AlphaFoldDB" id="A0A261TY50"/>